<accession>C4GK25</accession>
<sequence>MSDFVQVAQRVDDDAAAVLFAVKGLVGVPCKPVGKAVQVYIVDEIGVERRVGILRGDAGGMRREVGEHNGAQLVAEAFNKTQLCFVADDVVGGFNAPFARRQAA</sequence>
<evidence type="ECO:0000313" key="1">
    <source>
        <dbReference type="EMBL" id="EEP68147.1"/>
    </source>
</evidence>
<dbReference type="AlphaFoldDB" id="C4GK25"/>
<protein>
    <submittedName>
        <fullName evidence="1">Uncharacterized protein</fullName>
    </submittedName>
</protein>
<dbReference type="HOGENOM" id="CLU_2246357_0_0_4"/>
<reference evidence="1" key="1">
    <citation type="submission" date="2009-04" db="EMBL/GenBank/DDBJ databases">
        <authorList>
            <person name="Weinstock G."/>
            <person name="Sodergren E."/>
            <person name="Clifton S."/>
            <person name="Fulton L."/>
            <person name="Fulton B."/>
            <person name="Courtney L."/>
            <person name="Fronick C."/>
            <person name="Harrison M."/>
            <person name="Strong C."/>
            <person name="Farmer C."/>
            <person name="Delahaunty K."/>
            <person name="Markovic C."/>
            <person name="Hall O."/>
            <person name="Minx P."/>
            <person name="Tomlinson C."/>
            <person name="Mitreva M."/>
            <person name="Nelson J."/>
            <person name="Hou S."/>
            <person name="Wollam A."/>
            <person name="Pepin K.H."/>
            <person name="Johnson M."/>
            <person name="Bhonagiri V."/>
            <person name="Nash W.E."/>
            <person name="Warren W."/>
            <person name="Chinwalla A."/>
            <person name="Mardis E.R."/>
            <person name="Wilson R.K."/>
        </authorList>
    </citation>
    <scope>NUCLEOTIDE SEQUENCE [LARGE SCALE GENOMIC DNA]</scope>
    <source>
        <strain evidence="1">ATCC 51147</strain>
    </source>
</reference>
<dbReference type="Proteomes" id="UP000003009">
    <property type="component" value="Unassembled WGS sequence"/>
</dbReference>
<keyword evidence="2" id="KW-1185">Reference proteome</keyword>
<organism evidence="1 2">
    <name type="scientific">Kingella oralis ATCC 51147</name>
    <dbReference type="NCBI Taxonomy" id="629741"/>
    <lineage>
        <taxon>Bacteria</taxon>
        <taxon>Pseudomonadati</taxon>
        <taxon>Pseudomonadota</taxon>
        <taxon>Betaproteobacteria</taxon>
        <taxon>Neisseriales</taxon>
        <taxon>Neisseriaceae</taxon>
        <taxon>Kingella</taxon>
    </lineage>
</organism>
<dbReference type="EMBL" id="ACJW02000003">
    <property type="protein sequence ID" value="EEP68147.1"/>
    <property type="molecule type" value="Genomic_DNA"/>
</dbReference>
<evidence type="ECO:0000313" key="2">
    <source>
        <dbReference type="Proteomes" id="UP000003009"/>
    </source>
</evidence>
<gene>
    <name evidence="1" type="ORF">GCWU000324_02399</name>
</gene>
<name>C4GK25_9NEIS</name>
<comment type="caution">
    <text evidence="1">The sequence shown here is derived from an EMBL/GenBank/DDBJ whole genome shotgun (WGS) entry which is preliminary data.</text>
</comment>
<dbReference type="STRING" id="629741.GCWU000324_02399"/>
<proteinExistence type="predicted"/>